<gene>
    <name evidence="1" type="ORF">GTW23_00240</name>
</gene>
<dbReference type="EMBL" id="JAAAML010000001">
    <property type="protein sequence ID" value="MCO6406584.1"/>
    <property type="molecule type" value="Genomic_DNA"/>
</dbReference>
<organism evidence="1 2">
    <name type="scientific">Hoeflea alexandrii</name>
    <dbReference type="NCBI Taxonomy" id="288436"/>
    <lineage>
        <taxon>Bacteria</taxon>
        <taxon>Pseudomonadati</taxon>
        <taxon>Pseudomonadota</taxon>
        <taxon>Alphaproteobacteria</taxon>
        <taxon>Hyphomicrobiales</taxon>
        <taxon>Rhizobiaceae</taxon>
        <taxon>Hoeflea</taxon>
    </lineage>
</organism>
<evidence type="ECO:0000313" key="1">
    <source>
        <dbReference type="EMBL" id="MCO6406584.1"/>
    </source>
</evidence>
<dbReference type="Pfam" id="PF05573">
    <property type="entry name" value="NosL"/>
    <property type="match status" value="1"/>
</dbReference>
<dbReference type="SUPFAM" id="SSF160387">
    <property type="entry name" value="NosL/MerB-like"/>
    <property type="match status" value="1"/>
</dbReference>
<keyword evidence="2" id="KW-1185">Reference proteome</keyword>
<dbReference type="PANTHER" id="PTHR41247:SF1">
    <property type="entry name" value="HTH-TYPE TRANSCRIPTIONAL REPRESSOR YCNK"/>
    <property type="match status" value="1"/>
</dbReference>
<name>A0ABT1CK68_9HYPH</name>
<dbReference type="Gene3D" id="3.30.70.2060">
    <property type="match status" value="1"/>
</dbReference>
<proteinExistence type="predicted"/>
<protein>
    <submittedName>
        <fullName evidence="1">Copper resistance protein CopZ</fullName>
    </submittedName>
</protein>
<dbReference type="PANTHER" id="PTHR41247">
    <property type="entry name" value="HTH-TYPE TRANSCRIPTIONAL REPRESSOR YCNK"/>
    <property type="match status" value="1"/>
</dbReference>
<reference evidence="1 2" key="1">
    <citation type="submission" date="2020-01" db="EMBL/GenBank/DDBJ databases">
        <title>Genomes of bacteria type strains.</title>
        <authorList>
            <person name="Chen J."/>
            <person name="Zhu S."/>
            <person name="Yang J."/>
        </authorList>
    </citation>
    <scope>NUCLEOTIDE SEQUENCE [LARGE SCALE GENOMIC DNA]</scope>
    <source>
        <strain evidence="1 2">DSM 16655</strain>
    </source>
</reference>
<dbReference type="Proteomes" id="UP001320715">
    <property type="component" value="Unassembled WGS sequence"/>
</dbReference>
<comment type="caution">
    <text evidence="1">The sequence shown here is derived from an EMBL/GenBank/DDBJ whole genome shotgun (WGS) entry which is preliminary data.</text>
</comment>
<accession>A0ABT1CK68</accession>
<sequence length="171" mass="18473">MAITISACSEQGAYIEMPLPVALGEDSVGHYCNMTILEHTGPKAQIHLVNNPHPIWFSQVRDGIAFLRSPEENYETVAVYVNDMGKAEDWDFPGDDTWIDAQKAWFVIGSAKTGGMGTPEAIPFGEEQSASAFVTENGGVVVRLAEIPDAYVLGPVGIDQKQEVSMTGANQ</sequence>
<dbReference type="Gene3D" id="3.30.70.2050">
    <property type="match status" value="1"/>
</dbReference>
<dbReference type="InterPro" id="IPR008719">
    <property type="entry name" value="N2O_reductase_NosL"/>
</dbReference>
<evidence type="ECO:0000313" key="2">
    <source>
        <dbReference type="Proteomes" id="UP001320715"/>
    </source>
</evidence>